<dbReference type="AlphaFoldDB" id="A0A8T7M4P8"/>
<keyword evidence="4" id="KW-1185">Reference proteome</keyword>
<reference evidence="1 3" key="1">
    <citation type="submission" date="2020-06" db="EMBL/GenBank/DDBJ databases">
        <title>Anoxygenic phototrophic Chloroflexota member uses a Type I reaction center.</title>
        <authorList>
            <person name="Tsuji J.M."/>
            <person name="Shaw N.A."/>
            <person name="Nagashima S."/>
            <person name="Venkiteswaran J."/>
            <person name="Schiff S.L."/>
            <person name="Hanada S."/>
            <person name="Tank M."/>
            <person name="Neufeld J.D."/>
        </authorList>
    </citation>
    <scope>NUCLEOTIDE SEQUENCE [LARGE SCALE GENOMIC DNA]</scope>
    <source>
        <strain evidence="1">L227-S17</strain>
    </source>
</reference>
<evidence type="ECO:0000313" key="2">
    <source>
        <dbReference type="EMBL" id="WJW70367.1"/>
    </source>
</evidence>
<protein>
    <submittedName>
        <fullName evidence="1">Uncharacterized protein</fullName>
    </submittedName>
</protein>
<geneLocation type="plasmid" evidence="2 4">
    <name>unnamed2</name>
</geneLocation>
<sequence length="239" mass="26964">MSLNNDQAQYSEIIQALAAAAQEVGREKGETLAELKSEYHRLEQTGFLWFLILQSASTLGGSNGSKGLIDNKDNYNRVAFEALVALSGADRIMLLEEVLRLAKVRYPEKKSKELSYNVALILDMGGLKAAEDKLLSQEGRAGKIKFLKLFKGIGDKYSRNMMMDVYHPDFRDSIALDSRLKEIAEKIGLPEKARESYEGLETFYLEVAHQAGLEGWELDRLLYQFKTEILTSFKNKRVG</sequence>
<accession>A0A8T7M4P8</accession>
<organism evidence="1 3">
    <name type="scientific">Candidatus Chlorohelix allophototropha</name>
    <dbReference type="NCBI Taxonomy" id="3003348"/>
    <lineage>
        <taxon>Bacteria</taxon>
        <taxon>Bacillati</taxon>
        <taxon>Chloroflexota</taxon>
        <taxon>Chloroflexia</taxon>
        <taxon>Candidatus Chloroheliales</taxon>
        <taxon>Candidatus Chloroheliaceae</taxon>
        <taxon>Candidatus Chlorohelix</taxon>
    </lineage>
</organism>
<name>A0A8T7M4P8_9CHLR</name>
<evidence type="ECO:0000313" key="3">
    <source>
        <dbReference type="Proteomes" id="UP000521676"/>
    </source>
</evidence>
<reference evidence="2" key="2">
    <citation type="journal article" date="2024" name="Nature">
        <title>Anoxygenic phototroph of the Chloroflexota uses a type I reaction centre.</title>
        <authorList>
            <person name="Tsuji J.M."/>
            <person name="Shaw N.A."/>
            <person name="Nagashima S."/>
            <person name="Venkiteswaran J.J."/>
            <person name="Schiff S.L."/>
            <person name="Watanabe T."/>
            <person name="Fukui M."/>
            <person name="Hanada S."/>
            <person name="Tank M."/>
            <person name="Neufeld J.D."/>
        </authorList>
    </citation>
    <scope>NUCLEOTIDE SEQUENCE</scope>
    <source>
        <strain evidence="2">L227-S17</strain>
        <plasmid evidence="2 4">unnamed2</plasmid>
    </source>
</reference>
<evidence type="ECO:0000313" key="4">
    <source>
        <dbReference type="Proteomes" id="UP001431572"/>
    </source>
</evidence>
<dbReference type="RefSeq" id="WP_341472236.1">
    <property type="nucleotide sequence ID" value="NZ_CP128402.1"/>
</dbReference>
<keyword evidence="2" id="KW-0614">Plasmid</keyword>
<evidence type="ECO:0000313" key="1">
    <source>
        <dbReference type="EMBL" id="NWJ47053.1"/>
    </source>
</evidence>
<dbReference type="EMBL" id="CP128402">
    <property type="protein sequence ID" value="WJW70367.1"/>
    <property type="molecule type" value="Genomic_DNA"/>
</dbReference>
<dbReference type="EMBL" id="JACATZ010000002">
    <property type="protein sequence ID" value="NWJ47053.1"/>
    <property type="molecule type" value="Genomic_DNA"/>
</dbReference>
<proteinExistence type="predicted"/>
<dbReference type="Proteomes" id="UP001431572">
    <property type="component" value="Plasmid unnamed2"/>
</dbReference>
<dbReference type="Proteomes" id="UP000521676">
    <property type="component" value="Unassembled WGS sequence"/>
</dbReference>
<gene>
    <name evidence="1" type="ORF">HXX08_14425</name>
    <name evidence="2" type="ORF">OZ401_004941</name>
</gene>